<dbReference type="PIRSF" id="PIRSF002122">
    <property type="entry name" value="RPS7p_RPS7a_RPS5e_RPS7o"/>
    <property type="match status" value="1"/>
</dbReference>
<dbReference type="PANTHER" id="PTHR11205">
    <property type="entry name" value="RIBOSOMAL PROTEIN S7"/>
    <property type="match status" value="1"/>
</dbReference>
<dbReference type="HAMAP" id="MF_00480_B">
    <property type="entry name" value="Ribosomal_uS7_B"/>
    <property type="match status" value="1"/>
</dbReference>
<dbReference type="InterPro" id="IPR023798">
    <property type="entry name" value="Ribosomal_uS7_dom"/>
</dbReference>
<dbReference type="GO" id="GO:0000049">
    <property type="term" value="F:tRNA binding"/>
    <property type="evidence" value="ECO:0007669"/>
    <property type="project" value="UniProtKB-UniRule"/>
</dbReference>
<comment type="function">
    <text evidence="6">One of the primary rRNA binding proteins, it binds directly to 16S rRNA where it nucleates assembly of the head domain of the 30S subunit. Is located at the subunit interface close to the decoding center, probably blocks exit of the E-site tRNA.</text>
</comment>
<evidence type="ECO:0000256" key="4">
    <source>
        <dbReference type="ARBA" id="ARBA00022980"/>
    </source>
</evidence>
<evidence type="ECO:0000313" key="10">
    <source>
        <dbReference type="Proteomes" id="UP001156666"/>
    </source>
</evidence>
<feature type="domain" description="Small ribosomal subunit protein uS7" evidence="8">
    <location>
        <begin position="1"/>
        <end position="148"/>
    </location>
</feature>
<dbReference type="SUPFAM" id="SSF47973">
    <property type="entry name" value="Ribosomal protein S7"/>
    <property type="match status" value="1"/>
</dbReference>
<dbReference type="PROSITE" id="PS00052">
    <property type="entry name" value="RIBOSOMAL_S7"/>
    <property type="match status" value="1"/>
</dbReference>
<dbReference type="InterPro" id="IPR036823">
    <property type="entry name" value="Ribosomal_uS7_dom_sf"/>
</dbReference>
<dbReference type="InterPro" id="IPR005717">
    <property type="entry name" value="Ribosomal_uS7_bac/org-type"/>
</dbReference>
<dbReference type="GO" id="GO:0019843">
    <property type="term" value="F:rRNA binding"/>
    <property type="evidence" value="ECO:0007669"/>
    <property type="project" value="UniProtKB-UniRule"/>
</dbReference>
<dbReference type="InterPro" id="IPR020606">
    <property type="entry name" value="Ribosomal_uS7_CS"/>
</dbReference>
<reference evidence="9" key="2">
    <citation type="submission" date="2023-01" db="EMBL/GenBank/DDBJ databases">
        <title>Draft genome sequence of Portibacter lacus strain NBRC 108769.</title>
        <authorList>
            <person name="Sun Q."/>
            <person name="Mori K."/>
        </authorList>
    </citation>
    <scope>NUCLEOTIDE SEQUENCE</scope>
    <source>
        <strain evidence="9">NBRC 108769</strain>
    </source>
</reference>
<evidence type="ECO:0000313" key="9">
    <source>
        <dbReference type="EMBL" id="GLR19314.1"/>
    </source>
</evidence>
<dbReference type="FunFam" id="1.10.455.10:FF:000001">
    <property type="entry name" value="30S ribosomal protein S7"/>
    <property type="match status" value="1"/>
</dbReference>
<comment type="caution">
    <text evidence="9">The sequence shown here is derived from an EMBL/GenBank/DDBJ whole genome shotgun (WGS) entry which is preliminary data.</text>
</comment>
<proteinExistence type="inferred from homology"/>
<dbReference type="GO" id="GO:0006412">
    <property type="term" value="P:translation"/>
    <property type="evidence" value="ECO:0007669"/>
    <property type="project" value="UniProtKB-UniRule"/>
</dbReference>
<dbReference type="GO" id="GO:0015935">
    <property type="term" value="C:small ribosomal subunit"/>
    <property type="evidence" value="ECO:0007669"/>
    <property type="project" value="InterPro"/>
</dbReference>
<sequence length="155" mass="17472">MRKRRPKLRVIAPDPRFGDQEVTKFINNLMLSGKKNVAIGVFYEAMDLIAEKTGEDPHEVWAKALVNATPQVEVRSRRIGGATFQIPTEIPAKRKTSIGMKWLIRFSRERNGKGIADKLANELMAASKGEGAAVKRKEDTHRMAESNRAFAHFRV</sequence>
<evidence type="ECO:0000256" key="7">
    <source>
        <dbReference type="RuleBase" id="RU003619"/>
    </source>
</evidence>
<dbReference type="RefSeq" id="WP_235291983.1">
    <property type="nucleotide sequence ID" value="NZ_BSOH01000027.1"/>
</dbReference>
<dbReference type="NCBIfam" id="TIGR01029">
    <property type="entry name" value="rpsG_bact"/>
    <property type="match status" value="1"/>
</dbReference>
<reference evidence="9" key="1">
    <citation type="journal article" date="2014" name="Int. J. Syst. Evol. Microbiol.">
        <title>Complete genome sequence of Corynebacterium casei LMG S-19264T (=DSM 44701T), isolated from a smear-ripened cheese.</title>
        <authorList>
            <consortium name="US DOE Joint Genome Institute (JGI-PGF)"/>
            <person name="Walter F."/>
            <person name="Albersmeier A."/>
            <person name="Kalinowski J."/>
            <person name="Ruckert C."/>
        </authorList>
    </citation>
    <scope>NUCLEOTIDE SEQUENCE</scope>
    <source>
        <strain evidence="9">NBRC 108769</strain>
    </source>
</reference>
<protein>
    <recommendedName>
        <fullName evidence="6">Small ribosomal subunit protein uS7</fullName>
    </recommendedName>
</protein>
<keyword evidence="3 6" id="KW-0694">RNA-binding</keyword>
<keyword evidence="10" id="KW-1185">Reference proteome</keyword>
<keyword evidence="5 6" id="KW-0687">Ribonucleoprotein</keyword>
<evidence type="ECO:0000256" key="2">
    <source>
        <dbReference type="ARBA" id="ARBA00022730"/>
    </source>
</evidence>
<dbReference type="EMBL" id="BSOH01000027">
    <property type="protein sequence ID" value="GLR19314.1"/>
    <property type="molecule type" value="Genomic_DNA"/>
</dbReference>
<dbReference type="Proteomes" id="UP001156666">
    <property type="component" value="Unassembled WGS sequence"/>
</dbReference>
<dbReference type="AlphaFoldDB" id="A0AA37ST12"/>
<dbReference type="Gene3D" id="1.10.455.10">
    <property type="entry name" value="Ribosomal protein S7 domain"/>
    <property type="match status" value="1"/>
</dbReference>
<comment type="similarity">
    <text evidence="1 6 7">Belongs to the universal ribosomal protein uS7 family.</text>
</comment>
<organism evidence="9 10">
    <name type="scientific">Portibacter lacus</name>
    <dbReference type="NCBI Taxonomy" id="1099794"/>
    <lineage>
        <taxon>Bacteria</taxon>
        <taxon>Pseudomonadati</taxon>
        <taxon>Bacteroidota</taxon>
        <taxon>Saprospiria</taxon>
        <taxon>Saprospirales</taxon>
        <taxon>Haliscomenobacteraceae</taxon>
        <taxon>Portibacter</taxon>
    </lineage>
</organism>
<evidence type="ECO:0000256" key="1">
    <source>
        <dbReference type="ARBA" id="ARBA00007151"/>
    </source>
</evidence>
<gene>
    <name evidence="6 9" type="primary">rpsG</name>
    <name evidence="9" type="ORF">GCM10007940_39300</name>
</gene>
<evidence type="ECO:0000256" key="3">
    <source>
        <dbReference type="ARBA" id="ARBA00022884"/>
    </source>
</evidence>
<dbReference type="CDD" id="cd14869">
    <property type="entry name" value="uS7_Bacteria"/>
    <property type="match status" value="1"/>
</dbReference>
<keyword evidence="4 6" id="KW-0689">Ribosomal protein</keyword>
<dbReference type="Pfam" id="PF00177">
    <property type="entry name" value="Ribosomal_S7"/>
    <property type="match status" value="1"/>
</dbReference>
<keyword evidence="2 6" id="KW-0699">rRNA-binding</keyword>
<dbReference type="InterPro" id="IPR000235">
    <property type="entry name" value="Ribosomal_uS7"/>
</dbReference>
<accession>A0AA37ST12</accession>
<name>A0AA37ST12_9BACT</name>
<evidence type="ECO:0000256" key="6">
    <source>
        <dbReference type="HAMAP-Rule" id="MF_00480"/>
    </source>
</evidence>
<evidence type="ECO:0000256" key="5">
    <source>
        <dbReference type="ARBA" id="ARBA00023274"/>
    </source>
</evidence>
<keyword evidence="6" id="KW-0820">tRNA-binding</keyword>
<evidence type="ECO:0000259" key="8">
    <source>
        <dbReference type="Pfam" id="PF00177"/>
    </source>
</evidence>
<dbReference type="GO" id="GO:0003735">
    <property type="term" value="F:structural constituent of ribosome"/>
    <property type="evidence" value="ECO:0007669"/>
    <property type="project" value="InterPro"/>
</dbReference>
<comment type="subunit">
    <text evidence="6">Part of the 30S ribosomal subunit. Contacts proteins S9 and S11.</text>
</comment>